<dbReference type="SMART" id="SM00304">
    <property type="entry name" value="HAMP"/>
    <property type="match status" value="1"/>
</dbReference>
<evidence type="ECO:0000313" key="14">
    <source>
        <dbReference type="Proteomes" id="UP000430670"/>
    </source>
</evidence>
<keyword evidence="14" id="KW-1185">Reference proteome</keyword>
<organism evidence="13 14">
    <name type="scientific">Heliobacterium mobile</name>
    <name type="common">Heliobacillus mobilis</name>
    <dbReference type="NCBI Taxonomy" id="28064"/>
    <lineage>
        <taxon>Bacteria</taxon>
        <taxon>Bacillati</taxon>
        <taxon>Bacillota</taxon>
        <taxon>Clostridia</taxon>
        <taxon>Eubacteriales</taxon>
        <taxon>Heliobacteriaceae</taxon>
        <taxon>Heliobacterium</taxon>
    </lineage>
</organism>
<evidence type="ECO:0000256" key="7">
    <source>
        <dbReference type="ARBA" id="ARBA00023224"/>
    </source>
</evidence>
<evidence type="ECO:0000256" key="6">
    <source>
        <dbReference type="ARBA" id="ARBA00023136"/>
    </source>
</evidence>
<keyword evidence="6 10" id="KW-0472">Membrane</keyword>
<dbReference type="Proteomes" id="UP000430670">
    <property type="component" value="Unassembled WGS sequence"/>
</dbReference>
<dbReference type="InterPro" id="IPR029151">
    <property type="entry name" value="Sensor-like_sf"/>
</dbReference>
<reference evidence="13 14" key="1">
    <citation type="submission" date="2019-11" db="EMBL/GenBank/DDBJ databases">
        <title>Whole-genome sequence of a the green, strictly anaerobic photosynthetic bacterium Heliobacillus mobilis DSM 6151.</title>
        <authorList>
            <person name="Kyndt J.A."/>
            <person name="Meyer T.E."/>
        </authorList>
    </citation>
    <scope>NUCLEOTIDE SEQUENCE [LARGE SCALE GENOMIC DNA]</scope>
    <source>
        <strain evidence="13 14">DSM 6151</strain>
    </source>
</reference>
<keyword evidence="2" id="KW-1003">Cell membrane</keyword>
<dbReference type="Gene3D" id="6.10.340.10">
    <property type="match status" value="1"/>
</dbReference>
<dbReference type="PANTHER" id="PTHR32089:SF112">
    <property type="entry name" value="LYSOZYME-LIKE PROTEIN-RELATED"/>
    <property type="match status" value="1"/>
</dbReference>
<dbReference type="PROSITE" id="PS50885">
    <property type="entry name" value="HAMP"/>
    <property type="match status" value="1"/>
</dbReference>
<dbReference type="CDD" id="cd12912">
    <property type="entry name" value="PDC2_MCP_like"/>
    <property type="match status" value="1"/>
</dbReference>
<comment type="caution">
    <text evidence="13">The sequence shown here is derived from an EMBL/GenBank/DDBJ whole genome shotgun (WGS) entry which is preliminary data.</text>
</comment>
<evidence type="ECO:0000256" key="2">
    <source>
        <dbReference type="ARBA" id="ARBA00022475"/>
    </source>
</evidence>
<feature type="transmembrane region" description="Helical" evidence="10">
    <location>
        <begin position="311"/>
        <end position="334"/>
    </location>
</feature>
<dbReference type="Gene3D" id="3.30.450.20">
    <property type="entry name" value="PAS domain"/>
    <property type="match status" value="1"/>
</dbReference>
<keyword evidence="5 10" id="KW-1133">Transmembrane helix</keyword>
<dbReference type="InterPro" id="IPR033479">
    <property type="entry name" value="dCache_1"/>
</dbReference>
<dbReference type="GO" id="GO:0007165">
    <property type="term" value="P:signal transduction"/>
    <property type="evidence" value="ECO:0007669"/>
    <property type="project" value="UniProtKB-KW"/>
</dbReference>
<evidence type="ECO:0000256" key="1">
    <source>
        <dbReference type="ARBA" id="ARBA00004651"/>
    </source>
</evidence>
<dbReference type="SMART" id="SM00283">
    <property type="entry name" value="MA"/>
    <property type="match status" value="1"/>
</dbReference>
<dbReference type="GO" id="GO:0005886">
    <property type="term" value="C:plasma membrane"/>
    <property type="evidence" value="ECO:0007669"/>
    <property type="project" value="UniProtKB-SubCell"/>
</dbReference>
<feature type="domain" description="HAMP" evidence="12">
    <location>
        <begin position="335"/>
        <end position="387"/>
    </location>
</feature>
<feature type="domain" description="Methyl-accepting transducer" evidence="11">
    <location>
        <begin position="406"/>
        <end position="674"/>
    </location>
</feature>
<keyword evidence="7 9" id="KW-0807">Transducer</keyword>
<dbReference type="GO" id="GO:0006935">
    <property type="term" value="P:chemotaxis"/>
    <property type="evidence" value="ECO:0007669"/>
    <property type="project" value="UniProtKB-KW"/>
</dbReference>
<dbReference type="PROSITE" id="PS50111">
    <property type="entry name" value="CHEMOTAXIS_TRANSDUC_2"/>
    <property type="match status" value="1"/>
</dbReference>
<protein>
    <submittedName>
        <fullName evidence="13">HAMP domain-containing protein</fullName>
    </submittedName>
</protein>
<dbReference type="AlphaFoldDB" id="A0A6I3SIX0"/>
<comment type="subcellular location">
    <subcellularLocation>
        <location evidence="1">Cell membrane</location>
        <topology evidence="1">Multi-pass membrane protein</topology>
    </subcellularLocation>
</comment>
<evidence type="ECO:0000256" key="4">
    <source>
        <dbReference type="ARBA" id="ARBA00022692"/>
    </source>
</evidence>
<dbReference type="SUPFAM" id="SSF58104">
    <property type="entry name" value="Methyl-accepting chemotaxis protein (MCP) signaling domain"/>
    <property type="match status" value="1"/>
</dbReference>
<evidence type="ECO:0000259" key="12">
    <source>
        <dbReference type="PROSITE" id="PS50885"/>
    </source>
</evidence>
<dbReference type="Gene3D" id="1.10.287.950">
    <property type="entry name" value="Methyl-accepting chemotaxis protein"/>
    <property type="match status" value="1"/>
</dbReference>
<accession>A0A6I3SIX0</accession>
<dbReference type="PANTHER" id="PTHR32089">
    <property type="entry name" value="METHYL-ACCEPTING CHEMOTAXIS PROTEIN MCPB"/>
    <property type="match status" value="1"/>
</dbReference>
<proteinExistence type="inferred from homology"/>
<dbReference type="SUPFAM" id="SSF103190">
    <property type="entry name" value="Sensory domain-like"/>
    <property type="match status" value="1"/>
</dbReference>
<dbReference type="InterPro" id="IPR004089">
    <property type="entry name" value="MCPsignal_dom"/>
</dbReference>
<gene>
    <name evidence="13" type="ORF">GJ688_07200</name>
</gene>
<dbReference type="EMBL" id="WNKU01000006">
    <property type="protein sequence ID" value="MTV48766.1"/>
    <property type="molecule type" value="Genomic_DNA"/>
</dbReference>
<dbReference type="CDD" id="cd11386">
    <property type="entry name" value="MCP_signal"/>
    <property type="match status" value="1"/>
</dbReference>
<evidence type="ECO:0000259" key="11">
    <source>
        <dbReference type="PROSITE" id="PS50111"/>
    </source>
</evidence>
<dbReference type="OrthoDB" id="1062at2"/>
<evidence type="ECO:0000313" key="13">
    <source>
        <dbReference type="EMBL" id="MTV48766.1"/>
    </source>
</evidence>
<evidence type="ECO:0000256" key="8">
    <source>
        <dbReference type="ARBA" id="ARBA00029447"/>
    </source>
</evidence>
<dbReference type="Pfam" id="PF00015">
    <property type="entry name" value="MCPsignal"/>
    <property type="match status" value="1"/>
</dbReference>
<dbReference type="CDD" id="cd06225">
    <property type="entry name" value="HAMP"/>
    <property type="match status" value="1"/>
</dbReference>
<evidence type="ECO:0000256" key="10">
    <source>
        <dbReference type="SAM" id="Phobius"/>
    </source>
</evidence>
<dbReference type="Pfam" id="PF02743">
    <property type="entry name" value="dCache_1"/>
    <property type="match status" value="1"/>
</dbReference>
<evidence type="ECO:0000256" key="3">
    <source>
        <dbReference type="ARBA" id="ARBA00022500"/>
    </source>
</evidence>
<dbReference type="CDD" id="cd18773">
    <property type="entry name" value="PDC1_HK_sensor"/>
    <property type="match status" value="1"/>
</dbReference>
<sequence>MGSIKTRLLIAFLFLVTVPFLTYNLVGYFMLKSDYSQYMIENNRVITTTVAKNVQTFMEKAYRVSELLAQNNDVIGFDGEKQKQVLTTAIKSNPYFDLLYIQGTDGMQTARSSGNLANRANRWWFQKIMAAPDKPFVSKSYYSMTGNMAVSSVILPIYREGRLTGVFGSDLKLDALQDLVEGSIGEQGRYAYIIDSEGTVVAHPDKTQVSETYNYKTMTRKVLVKDSQGKVVVDASGNQKTEELPIDVPVALQDVAKKALAGESNSLEYSDKNGHTYFSTYIPVQMPGYSDRWAVITVQEKQAAMAMITDFVVKNIVLASLIIIASVFVAFRLAQSITEPIQKIEENIKKIAEGDLTEQVEVSGDDELGRLAANINHMVSSTGYLVKDIRKQSEGVEMSAKTVWNQASESSLAMDQVTQSINDITQATGTNNQGTSDIFQASKEVYMEMEHVAVEVKESLEFAHHMVQIAQQGTDDMEKVVSDIERIKEFTQKMNVVIDEVDQSATEIGQILEMISAIASQTNLLALNAAIEAARAGEHGKGFAVVAEEIKKLADQTSKATKEITDLIVATQTNVKKVVSAIGESSRLMEQGVQRVKGAGSNFDLINDKVEEMEENLSQIVSTYHIIVNKNDAIVKRLLDTSQTISTSLGAIAAASEQQSESLKVIVTSAEELSETSRELVRNVHQFTVEA</sequence>
<keyword evidence="4 10" id="KW-0812">Transmembrane</keyword>
<evidence type="ECO:0000256" key="5">
    <source>
        <dbReference type="ARBA" id="ARBA00022989"/>
    </source>
</evidence>
<keyword evidence="3" id="KW-0145">Chemotaxis</keyword>
<dbReference type="RefSeq" id="WP_155475868.1">
    <property type="nucleotide sequence ID" value="NZ_WNKU01000006.1"/>
</dbReference>
<dbReference type="Pfam" id="PF00672">
    <property type="entry name" value="HAMP"/>
    <property type="match status" value="1"/>
</dbReference>
<evidence type="ECO:0000256" key="9">
    <source>
        <dbReference type="PROSITE-ProRule" id="PRU00284"/>
    </source>
</evidence>
<feature type="transmembrane region" description="Helical" evidence="10">
    <location>
        <begin position="6"/>
        <end position="31"/>
    </location>
</feature>
<comment type="similarity">
    <text evidence="8">Belongs to the methyl-accepting chemotaxis (MCP) protein family.</text>
</comment>
<dbReference type="InterPro" id="IPR003660">
    <property type="entry name" value="HAMP_dom"/>
</dbReference>
<name>A0A6I3SIX0_HELMO</name>